<evidence type="ECO:0000313" key="1">
    <source>
        <dbReference type="EMBL" id="KAF6143884.1"/>
    </source>
</evidence>
<reference evidence="1 2" key="1">
    <citation type="journal article" date="2020" name="IScience">
        <title>Genome Sequencing of the Endangered Kingdonia uniflora (Circaeasteraceae, Ranunculales) Reveals Potential Mechanisms of Evolutionary Specialization.</title>
        <authorList>
            <person name="Sun Y."/>
            <person name="Deng T."/>
            <person name="Zhang A."/>
            <person name="Moore M.J."/>
            <person name="Landis J.B."/>
            <person name="Lin N."/>
            <person name="Zhang H."/>
            <person name="Zhang X."/>
            <person name="Huang J."/>
            <person name="Zhang X."/>
            <person name="Sun H."/>
            <person name="Wang H."/>
        </authorList>
    </citation>
    <scope>NUCLEOTIDE SEQUENCE [LARGE SCALE GENOMIC DNA]</scope>
    <source>
        <strain evidence="1">TB1705</strain>
        <tissue evidence="1">Leaf</tissue>
    </source>
</reference>
<protein>
    <submittedName>
        <fullName evidence="1">Uncharacterized protein</fullName>
    </submittedName>
</protein>
<organism evidence="1 2">
    <name type="scientific">Kingdonia uniflora</name>
    <dbReference type="NCBI Taxonomy" id="39325"/>
    <lineage>
        <taxon>Eukaryota</taxon>
        <taxon>Viridiplantae</taxon>
        <taxon>Streptophyta</taxon>
        <taxon>Embryophyta</taxon>
        <taxon>Tracheophyta</taxon>
        <taxon>Spermatophyta</taxon>
        <taxon>Magnoliopsida</taxon>
        <taxon>Ranunculales</taxon>
        <taxon>Circaeasteraceae</taxon>
        <taxon>Kingdonia</taxon>
    </lineage>
</organism>
<dbReference type="OrthoDB" id="1718443at2759"/>
<keyword evidence="2" id="KW-1185">Reference proteome</keyword>
<dbReference type="Proteomes" id="UP000541444">
    <property type="component" value="Unassembled WGS sequence"/>
</dbReference>
<proteinExistence type="predicted"/>
<accession>A0A7J7LN18</accession>
<name>A0A7J7LN18_9MAGN</name>
<gene>
    <name evidence="1" type="ORF">GIB67_001678</name>
</gene>
<comment type="caution">
    <text evidence="1">The sequence shown here is derived from an EMBL/GenBank/DDBJ whole genome shotgun (WGS) entry which is preliminary data.</text>
</comment>
<sequence length="114" mass="13406">MISKSRAKINWQKLFCTSKFWGNILPTPAFNCHKKPTFFEHLRNVNIALHNTFKAECIILGLLEEDKEWIQHLKEAAIMQTGYQLQRLLLYSYPLLSNRSNGIVDKVFDEYIMT</sequence>
<dbReference type="EMBL" id="JACGCM010002161">
    <property type="protein sequence ID" value="KAF6143884.1"/>
    <property type="molecule type" value="Genomic_DNA"/>
</dbReference>
<evidence type="ECO:0000313" key="2">
    <source>
        <dbReference type="Proteomes" id="UP000541444"/>
    </source>
</evidence>
<dbReference type="AlphaFoldDB" id="A0A7J7LN18"/>